<dbReference type="PROSITE" id="PS50110">
    <property type="entry name" value="RESPONSE_REGULATORY"/>
    <property type="match status" value="1"/>
</dbReference>
<dbReference type="KEGG" id="pms:KNP414_02493"/>
<dbReference type="InterPro" id="IPR020449">
    <property type="entry name" value="Tscrpt_reg_AraC-type_HTH"/>
</dbReference>
<dbReference type="EMBL" id="CP002869">
    <property type="protein sequence ID" value="AEI41054.1"/>
    <property type="molecule type" value="Genomic_DNA"/>
</dbReference>
<sequence length="521" mass="59728">MYKVLLADDENLDLEGMKTFIPWQELGMEVVDAVTNGFAACKVLETETVDILVTDVRMPNMSGLELAKRAIEKQGALRVIFVSGYQDFHYVKQALALNACSYVLKPMDDQELIDSLVKVRGQLDQERARQEADLAYKQMIPIAKNEYLLRLLEGSTEADVLQALGTGYGMNGWSWPGRAAVLEIDDLAWKLGPQEGREAGSEPQAFISEVMELSRRLGIEHVCKVSRQRIMLLLPADGAELAEEVLRHLNERSAFTVTAGLGGEAGGLAALADSYREAAEALEYKMFYGKGRVIFSGQLRTAQREDSRKLDLQLDALFEAMANYDLVRIHDELQRLFQVAMSLKSRFTIHNFALALLMKLDERLRTMNEDLFSLLGMELQDLDILHRFETISDIHSWLRRRVFEVSERLHTRRRNKNWKLVSEVQAYLQTHLAENITLKDVAERFSFSPNYLGSLFKEETGRGFSEYLITLRMEKACELLRQSKLKIYEIAEGVGYRYLPYFSRQFKETYGMTPLEYRRKH</sequence>
<evidence type="ECO:0000256" key="8">
    <source>
        <dbReference type="PROSITE-ProRule" id="PRU00169"/>
    </source>
</evidence>
<reference evidence="12" key="1">
    <citation type="submission" date="2011-06" db="EMBL/GenBank/DDBJ databases">
        <title>Complete genome sequence of Paenibacillus mucilaginosus KNP414.</title>
        <authorList>
            <person name="Wang J."/>
            <person name="Hu S."/>
            <person name="Hu X."/>
            <person name="Zhang B."/>
            <person name="Dong D."/>
            <person name="Zhang S."/>
            <person name="Zhao K."/>
            <person name="Wu D."/>
        </authorList>
    </citation>
    <scope>NUCLEOTIDE SEQUENCE [LARGE SCALE GENOMIC DNA]</scope>
    <source>
        <strain evidence="12">KNP414</strain>
    </source>
</reference>
<feature type="domain" description="HTH araC/xylS-type" evidence="9">
    <location>
        <begin position="422"/>
        <end position="520"/>
    </location>
</feature>
<dbReference type="PROSITE" id="PS01124">
    <property type="entry name" value="HTH_ARAC_FAMILY_2"/>
    <property type="match status" value="1"/>
</dbReference>
<evidence type="ECO:0000256" key="6">
    <source>
        <dbReference type="ARBA" id="ARBA00023125"/>
    </source>
</evidence>
<dbReference type="GO" id="GO:0003700">
    <property type="term" value="F:DNA-binding transcription factor activity"/>
    <property type="evidence" value="ECO:0007669"/>
    <property type="project" value="InterPro"/>
</dbReference>
<dbReference type="Gene3D" id="3.40.50.2300">
    <property type="match status" value="1"/>
</dbReference>
<evidence type="ECO:0000256" key="5">
    <source>
        <dbReference type="ARBA" id="ARBA00023015"/>
    </source>
</evidence>
<evidence type="ECO:0000313" key="11">
    <source>
        <dbReference type="EMBL" id="AEI41054.1"/>
    </source>
</evidence>
<proteinExistence type="predicted"/>
<dbReference type="SMART" id="SM00448">
    <property type="entry name" value="REC"/>
    <property type="match status" value="1"/>
</dbReference>
<dbReference type="PANTHER" id="PTHR42713:SF3">
    <property type="entry name" value="TRANSCRIPTIONAL REGULATORY PROTEIN HPTR"/>
    <property type="match status" value="1"/>
</dbReference>
<dbReference type="Pfam" id="PF17853">
    <property type="entry name" value="GGDEF_2"/>
    <property type="match status" value="1"/>
</dbReference>
<organism evidence="11 12">
    <name type="scientific">Paenibacillus mucilaginosus (strain KNP414)</name>
    <dbReference type="NCBI Taxonomy" id="1036673"/>
    <lineage>
        <taxon>Bacteria</taxon>
        <taxon>Bacillati</taxon>
        <taxon>Bacillota</taxon>
        <taxon>Bacilli</taxon>
        <taxon>Bacillales</taxon>
        <taxon>Paenibacillaceae</taxon>
        <taxon>Paenibacillus</taxon>
    </lineage>
</organism>
<evidence type="ECO:0000256" key="4">
    <source>
        <dbReference type="ARBA" id="ARBA00023012"/>
    </source>
</evidence>
<evidence type="ECO:0000256" key="2">
    <source>
        <dbReference type="ARBA" id="ARBA00022490"/>
    </source>
</evidence>
<dbReference type="SMART" id="SM00342">
    <property type="entry name" value="HTH_ARAC"/>
    <property type="match status" value="1"/>
</dbReference>
<keyword evidence="6" id="KW-0238">DNA-binding</keyword>
<dbReference type="PROSITE" id="PS00041">
    <property type="entry name" value="HTH_ARAC_FAMILY_1"/>
    <property type="match status" value="1"/>
</dbReference>
<dbReference type="InterPro" id="IPR009057">
    <property type="entry name" value="Homeodomain-like_sf"/>
</dbReference>
<evidence type="ECO:0000259" key="10">
    <source>
        <dbReference type="PROSITE" id="PS50110"/>
    </source>
</evidence>
<gene>
    <name evidence="11" type="ordered locus">KNP414_02493</name>
</gene>
<keyword evidence="5" id="KW-0805">Transcription regulation</keyword>
<protein>
    <submittedName>
        <fullName evidence="11">Two component transcriptional regulator, AraC family</fullName>
    </submittedName>
</protein>
<dbReference type="AlphaFoldDB" id="F8F869"/>
<dbReference type="HOGENOM" id="CLU_000445_5_0_9"/>
<dbReference type="InterPro" id="IPR041522">
    <property type="entry name" value="CdaR_GGDEF"/>
</dbReference>
<dbReference type="InterPro" id="IPR011006">
    <property type="entry name" value="CheY-like_superfamily"/>
</dbReference>
<dbReference type="Proteomes" id="UP000006620">
    <property type="component" value="Chromosome"/>
</dbReference>
<dbReference type="PRINTS" id="PR00032">
    <property type="entry name" value="HTHARAC"/>
</dbReference>
<dbReference type="RefSeq" id="WP_013916215.1">
    <property type="nucleotide sequence ID" value="NC_015690.1"/>
</dbReference>
<name>F8F869_PAEMK</name>
<feature type="domain" description="Response regulatory" evidence="10">
    <location>
        <begin position="3"/>
        <end position="120"/>
    </location>
</feature>
<dbReference type="CDD" id="cd17536">
    <property type="entry name" value="REC_YesN-like"/>
    <property type="match status" value="1"/>
</dbReference>
<comment type="subcellular location">
    <subcellularLocation>
        <location evidence="1">Cytoplasm</location>
    </subcellularLocation>
</comment>
<dbReference type="GO" id="GO:0005737">
    <property type="term" value="C:cytoplasm"/>
    <property type="evidence" value="ECO:0007669"/>
    <property type="project" value="UniProtKB-SubCell"/>
</dbReference>
<dbReference type="PANTHER" id="PTHR42713">
    <property type="entry name" value="HISTIDINE KINASE-RELATED"/>
    <property type="match status" value="1"/>
</dbReference>
<dbReference type="PATRIC" id="fig|1036673.3.peg.2255"/>
<keyword evidence="3 8" id="KW-0597">Phosphoprotein</keyword>
<keyword evidence="4" id="KW-0902">Two-component regulatory system</keyword>
<dbReference type="SUPFAM" id="SSF46689">
    <property type="entry name" value="Homeodomain-like"/>
    <property type="match status" value="2"/>
</dbReference>
<dbReference type="GO" id="GO:0000160">
    <property type="term" value="P:phosphorelay signal transduction system"/>
    <property type="evidence" value="ECO:0007669"/>
    <property type="project" value="UniProtKB-KW"/>
</dbReference>
<dbReference type="Pfam" id="PF12833">
    <property type="entry name" value="HTH_18"/>
    <property type="match status" value="1"/>
</dbReference>
<reference evidence="11 12" key="2">
    <citation type="journal article" date="2013" name="Genome Announc.">
        <title>Genome Sequence of Growth-Improving Paenibacillus mucilaginosus Strain KNP414.</title>
        <authorList>
            <person name="Lu J.J."/>
            <person name="Wang J.F."/>
            <person name="Hu X.F."/>
        </authorList>
    </citation>
    <scope>NUCLEOTIDE SEQUENCE [LARGE SCALE GENOMIC DNA]</scope>
    <source>
        <strain evidence="11 12">KNP414</strain>
    </source>
</reference>
<evidence type="ECO:0000256" key="1">
    <source>
        <dbReference type="ARBA" id="ARBA00004496"/>
    </source>
</evidence>
<dbReference type="Gene3D" id="1.10.10.60">
    <property type="entry name" value="Homeodomain-like"/>
    <property type="match status" value="2"/>
</dbReference>
<evidence type="ECO:0000259" key="9">
    <source>
        <dbReference type="PROSITE" id="PS01124"/>
    </source>
</evidence>
<evidence type="ECO:0000256" key="3">
    <source>
        <dbReference type="ARBA" id="ARBA00022553"/>
    </source>
</evidence>
<accession>F8F869</accession>
<keyword evidence="7" id="KW-0804">Transcription</keyword>
<evidence type="ECO:0000256" key="7">
    <source>
        <dbReference type="ARBA" id="ARBA00023163"/>
    </source>
</evidence>
<dbReference type="InterPro" id="IPR001789">
    <property type="entry name" value="Sig_transdc_resp-reg_receiver"/>
</dbReference>
<dbReference type="Pfam" id="PF00072">
    <property type="entry name" value="Response_reg"/>
    <property type="match status" value="1"/>
</dbReference>
<dbReference type="SUPFAM" id="SSF52172">
    <property type="entry name" value="CheY-like"/>
    <property type="match status" value="1"/>
</dbReference>
<evidence type="ECO:0000313" key="12">
    <source>
        <dbReference type="Proteomes" id="UP000006620"/>
    </source>
</evidence>
<dbReference type="InterPro" id="IPR051552">
    <property type="entry name" value="HptR"/>
</dbReference>
<dbReference type="GO" id="GO:0043565">
    <property type="term" value="F:sequence-specific DNA binding"/>
    <property type="evidence" value="ECO:0007669"/>
    <property type="project" value="InterPro"/>
</dbReference>
<dbReference type="InterPro" id="IPR018060">
    <property type="entry name" value="HTH_AraC"/>
</dbReference>
<feature type="modified residue" description="4-aspartylphosphate" evidence="8">
    <location>
        <position position="55"/>
    </location>
</feature>
<dbReference type="InterPro" id="IPR018062">
    <property type="entry name" value="HTH_AraC-typ_CS"/>
</dbReference>
<keyword evidence="2" id="KW-0963">Cytoplasm</keyword>